<dbReference type="EMBL" id="EU156023">
    <property type="protein sequence ID" value="ABY27193.1"/>
    <property type="molecule type" value="mRNA"/>
</dbReference>
<organism evidence="1">
    <name type="scientific">Perkinsus marinus</name>
    <dbReference type="NCBI Taxonomy" id="31276"/>
    <lineage>
        <taxon>Eukaryota</taxon>
        <taxon>Sar</taxon>
        <taxon>Alveolata</taxon>
        <taxon>Perkinsozoa</taxon>
        <taxon>Perkinsea</taxon>
        <taxon>Perkinsida</taxon>
        <taxon>Perkinsidae</taxon>
        <taxon>Perkinsus</taxon>
    </lineage>
</organism>
<sequence>MMRTSIPKDEGLASPSYRNLIGLRHRDGGGTSYSGQHWSLLSSLSRVYQSLYNCMLVDLLSVTKSCPRIYRNQLHEPLLFAFSHEESSHFFSQRLH</sequence>
<proteinExistence type="evidence at transcript level"/>
<accession>C9VXM1</accession>
<name>C9VXM1_9ALVE</name>
<protein>
    <submittedName>
        <fullName evidence="1">Uncharacterized protein</fullName>
    </submittedName>
</protein>
<reference evidence="1" key="1">
    <citation type="submission" date="2007-09" db="EMBL/GenBank/DDBJ databases">
        <title>Perkinsus SLRNA.</title>
        <authorList>
            <person name="Zhang H."/>
            <person name="Lin S."/>
        </authorList>
    </citation>
    <scope>NUCLEOTIDE SEQUENCE</scope>
    <source>
        <strain evidence="1">Pma_cDNA28</strain>
    </source>
</reference>
<evidence type="ECO:0000313" key="1">
    <source>
        <dbReference type="EMBL" id="ABY27193.1"/>
    </source>
</evidence>
<dbReference type="AlphaFoldDB" id="C9VXM1"/>